<dbReference type="EMBL" id="JACHXO010000005">
    <property type="protein sequence ID" value="MBB3195592.1"/>
    <property type="molecule type" value="Genomic_DNA"/>
</dbReference>
<keyword evidence="4 6" id="KW-1133">Transmembrane helix</keyword>
<feature type="transmembrane region" description="Helical" evidence="6">
    <location>
        <begin position="293"/>
        <end position="311"/>
    </location>
</feature>
<dbReference type="Proteomes" id="UP000574369">
    <property type="component" value="Unassembled WGS sequence"/>
</dbReference>
<dbReference type="SUPFAM" id="SSF103473">
    <property type="entry name" value="MFS general substrate transporter"/>
    <property type="match status" value="1"/>
</dbReference>
<feature type="transmembrane region" description="Helical" evidence="6">
    <location>
        <begin position="317"/>
        <end position="335"/>
    </location>
</feature>
<feature type="transmembrane region" description="Helical" evidence="6">
    <location>
        <begin position="390"/>
        <end position="409"/>
    </location>
</feature>
<feature type="transmembrane region" description="Helical" evidence="6">
    <location>
        <begin position="226"/>
        <end position="251"/>
    </location>
</feature>
<feature type="domain" description="Major facilitator superfamily (MFS) profile" evidence="7">
    <location>
        <begin position="25"/>
        <end position="413"/>
    </location>
</feature>
<dbReference type="RefSeq" id="WP_088451831.1">
    <property type="nucleotide sequence ID" value="NZ_JACHXO010000005.1"/>
</dbReference>
<dbReference type="PANTHER" id="PTHR43124:SF3">
    <property type="entry name" value="CHLORAMPHENICOL EFFLUX PUMP RV0191"/>
    <property type="match status" value="1"/>
</dbReference>
<keyword evidence="2" id="KW-1003">Cell membrane</keyword>
<dbReference type="InterPro" id="IPR020846">
    <property type="entry name" value="MFS_dom"/>
</dbReference>
<proteinExistence type="predicted"/>
<comment type="subcellular location">
    <subcellularLocation>
        <location evidence="1">Cell membrane</location>
        <topology evidence="1">Multi-pass membrane protein</topology>
    </subcellularLocation>
</comment>
<dbReference type="PROSITE" id="PS50850">
    <property type="entry name" value="MFS"/>
    <property type="match status" value="1"/>
</dbReference>
<dbReference type="InterPro" id="IPR036259">
    <property type="entry name" value="MFS_trans_sf"/>
</dbReference>
<reference evidence="8 9" key="1">
    <citation type="submission" date="2020-08" db="EMBL/GenBank/DDBJ databases">
        <title>Genomic Encyclopedia of Type Strains, Phase III (KMG-III): the genomes of soil and plant-associated and newly described type strains.</title>
        <authorList>
            <person name="Whitman W."/>
        </authorList>
    </citation>
    <scope>NUCLEOTIDE SEQUENCE [LARGE SCALE GENOMIC DNA]</scope>
    <source>
        <strain evidence="8 9">CECT 7247</strain>
    </source>
</reference>
<feature type="transmembrane region" description="Helical" evidence="6">
    <location>
        <begin position="356"/>
        <end position="378"/>
    </location>
</feature>
<dbReference type="InterPro" id="IPR011701">
    <property type="entry name" value="MFS"/>
</dbReference>
<comment type="caution">
    <text evidence="8">The sequence shown here is derived from an EMBL/GenBank/DDBJ whole genome shotgun (WGS) entry which is preliminary data.</text>
</comment>
<feature type="transmembrane region" description="Helical" evidence="6">
    <location>
        <begin position="177"/>
        <end position="197"/>
    </location>
</feature>
<feature type="transmembrane region" description="Helical" evidence="6">
    <location>
        <begin position="116"/>
        <end position="137"/>
    </location>
</feature>
<feature type="transmembrane region" description="Helical" evidence="6">
    <location>
        <begin position="149"/>
        <end position="171"/>
    </location>
</feature>
<evidence type="ECO:0000256" key="1">
    <source>
        <dbReference type="ARBA" id="ARBA00004651"/>
    </source>
</evidence>
<evidence type="ECO:0000256" key="3">
    <source>
        <dbReference type="ARBA" id="ARBA00022692"/>
    </source>
</evidence>
<dbReference type="InterPro" id="IPR050189">
    <property type="entry name" value="MFS_Efflux_Transporters"/>
</dbReference>
<dbReference type="Gene3D" id="1.20.1250.20">
    <property type="entry name" value="MFS general substrate transporter like domains"/>
    <property type="match status" value="1"/>
</dbReference>
<protein>
    <submittedName>
        <fullName evidence="8">MFS family arabinose efflux permease</fullName>
    </submittedName>
</protein>
<dbReference type="PANTHER" id="PTHR43124">
    <property type="entry name" value="PURINE EFFLUX PUMP PBUE"/>
    <property type="match status" value="1"/>
</dbReference>
<evidence type="ECO:0000256" key="6">
    <source>
        <dbReference type="SAM" id="Phobius"/>
    </source>
</evidence>
<keyword evidence="9" id="KW-1185">Reference proteome</keyword>
<keyword evidence="3 6" id="KW-0812">Transmembrane</keyword>
<evidence type="ECO:0000313" key="8">
    <source>
        <dbReference type="EMBL" id="MBB3195592.1"/>
    </source>
</evidence>
<keyword evidence="5 6" id="KW-0472">Membrane</keyword>
<evidence type="ECO:0000313" key="9">
    <source>
        <dbReference type="Proteomes" id="UP000574369"/>
    </source>
</evidence>
<dbReference type="Pfam" id="PF07690">
    <property type="entry name" value="MFS_1"/>
    <property type="match status" value="1"/>
</dbReference>
<feature type="transmembrane region" description="Helical" evidence="6">
    <location>
        <begin position="31"/>
        <end position="54"/>
    </location>
</feature>
<evidence type="ECO:0000256" key="5">
    <source>
        <dbReference type="ARBA" id="ARBA00023136"/>
    </source>
</evidence>
<gene>
    <name evidence="8" type="ORF">FHS28_002998</name>
</gene>
<evidence type="ECO:0000259" key="7">
    <source>
        <dbReference type="PROSITE" id="PS50850"/>
    </source>
</evidence>
<dbReference type="CDD" id="cd17324">
    <property type="entry name" value="MFS_NepI_like"/>
    <property type="match status" value="1"/>
</dbReference>
<organism evidence="8 9">
    <name type="scientific">Roseateles terrae</name>
    <dbReference type="NCBI Taxonomy" id="431060"/>
    <lineage>
        <taxon>Bacteria</taxon>
        <taxon>Pseudomonadati</taxon>
        <taxon>Pseudomonadota</taxon>
        <taxon>Betaproteobacteria</taxon>
        <taxon>Burkholderiales</taxon>
        <taxon>Sphaerotilaceae</taxon>
        <taxon>Roseateles</taxon>
    </lineage>
</organism>
<accession>A0ABR6GU10</accession>
<feature type="transmembrane region" description="Helical" evidence="6">
    <location>
        <begin position="60"/>
        <end position="79"/>
    </location>
</feature>
<feature type="transmembrane region" description="Helical" evidence="6">
    <location>
        <begin position="91"/>
        <end position="110"/>
    </location>
</feature>
<sequence>MSATPMTSGTPPGAPVPFTPYQRFATGLLTLLQFAVILDFMIMSPLGAMIMPAMSMSAQQFGMVVSAYAFSAGLSGLLTAGFADRYDRKRLLLFFYGGFLLGTLWCGLAPSYEMLLAARVVTGLFGGVIGSIVMAITADLFPPAQRGRVMGLLQGGFAASQVLGLPFGLYLASRWSWHAPFLALVGMGLVAGLFIAFGMKPVNAHLTAGRSDGVARHLRHVLSKPLHWMAFAVTALLTTGGFMLMPFASAFSVHNVGISLDHLPAVYLVTGLSSLVVSPFIGRMSDRWGALPVFYVGCVVTVVMVLVYTHLGTSPLWLLIGVNLVMFVGIFSRLIPWQALVSGIPAPEQRGAFSAINSALQQLAGGVASLVAGHLVTLGANGEVQNFPRVGYVVITTTLTAAVLIRIVARQKREVH</sequence>
<feature type="transmembrane region" description="Helical" evidence="6">
    <location>
        <begin position="263"/>
        <end position="281"/>
    </location>
</feature>
<evidence type="ECO:0000256" key="2">
    <source>
        <dbReference type="ARBA" id="ARBA00022475"/>
    </source>
</evidence>
<evidence type="ECO:0000256" key="4">
    <source>
        <dbReference type="ARBA" id="ARBA00022989"/>
    </source>
</evidence>
<name>A0ABR6GU10_9BURK</name>